<dbReference type="OrthoDB" id="4570646at2"/>
<gene>
    <name evidence="2" type="ORF">FNZ23_17320</name>
</gene>
<dbReference type="AlphaFoldDB" id="A0A553ZA22"/>
<feature type="domain" description="DUF397" evidence="1">
    <location>
        <begin position="14"/>
        <end position="67"/>
    </location>
</feature>
<dbReference type="InterPro" id="IPR007278">
    <property type="entry name" value="DUF397"/>
</dbReference>
<evidence type="ECO:0000313" key="2">
    <source>
        <dbReference type="EMBL" id="TSB38281.1"/>
    </source>
</evidence>
<keyword evidence="3" id="KW-1185">Reference proteome</keyword>
<sequence length="71" mass="7540">MTVDNGRDMNLAGAAWRSSTYSQANGACVEVADGMGAVVPVRDSKDRDRRPLTFSSASWSAFITNLKADGS</sequence>
<dbReference type="Proteomes" id="UP000320888">
    <property type="component" value="Unassembled WGS sequence"/>
</dbReference>
<organism evidence="2 3">
    <name type="scientific">Streptomyces benahoarensis</name>
    <dbReference type="NCBI Taxonomy" id="2595054"/>
    <lineage>
        <taxon>Bacteria</taxon>
        <taxon>Bacillati</taxon>
        <taxon>Actinomycetota</taxon>
        <taxon>Actinomycetes</taxon>
        <taxon>Kitasatosporales</taxon>
        <taxon>Streptomycetaceae</taxon>
        <taxon>Streptomyces</taxon>
    </lineage>
</organism>
<dbReference type="EMBL" id="VKLS01000211">
    <property type="protein sequence ID" value="TSB38281.1"/>
    <property type="molecule type" value="Genomic_DNA"/>
</dbReference>
<dbReference type="RefSeq" id="WP_143943366.1">
    <property type="nucleotide sequence ID" value="NZ_VKLS01000211.1"/>
</dbReference>
<dbReference type="Pfam" id="PF04149">
    <property type="entry name" value="DUF397"/>
    <property type="match status" value="1"/>
</dbReference>
<proteinExistence type="predicted"/>
<evidence type="ECO:0000259" key="1">
    <source>
        <dbReference type="Pfam" id="PF04149"/>
    </source>
</evidence>
<comment type="caution">
    <text evidence="2">The sequence shown here is derived from an EMBL/GenBank/DDBJ whole genome shotgun (WGS) entry which is preliminary data.</text>
</comment>
<protein>
    <submittedName>
        <fullName evidence="2">DUF397 domain-containing protein</fullName>
    </submittedName>
</protein>
<evidence type="ECO:0000313" key="3">
    <source>
        <dbReference type="Proteomes" id="UP000320888"/>
    </source>
</evidence>
<reference evidence="2 3" key="1">
    <citation type="submission" date="2019-07" db="EMBL/GenBank/DDBJ databases">
        <title>Draft genome for Streptomyces benahoarensis MZ03-48.</title>
        <authorList>
            <person name="Gonzalez-Pimentel J.L."/>
        </authorList>
    </citation>
    <scope>NUCLEOTIDE SEQUENCE [LARGE SCALE GENOMIC DNA]</scope>
    <source>
        <strain evidence="2 3">MZ03-48</strain>
    </source>
</reference>
<name>A0A553ZA22_9ACTN</name>
<accession>A0A553ZA22</accession>